<evidence type="ECO:0000259" key="7">
    <source>
        <dbReference type="Pfam" id="PF16282"/>
    </source>
</evidence>
<dbReference type="GO" id="GO:0035267">
    <property type="term" value="C:NuA4 histone acetyltransferase complex"/>
    <property type="evidence" value="ECO:0007669"/>
    <property type="project" value="InterPro"/>
</dbReference>
<keyword evidence="5" id="KW-0539">Nucleus</keyword>
<evidence type="ECO:0000256" key="3">
    <source>
        <dbReference type="ARBA" id="ARBA00023015"/>
    </source>
</evidence>
<keyword evidence="2" id="KW-0156">Chromatin regulator</keyword>
<feature type="compositionally biased region" description="Low complexity" evidence="6">
    <location>
        <begin position="462"/>
        <end position="481"/>
    </location>
</feature>
<feature type="compositionally biased region" description="Basic residues" evidence="6">
    <location>
        <begin position="530"/>
        <end position="540"/>
    </location>
</feature>
<evidence type="ECO:0000256" key="2">
    <source>
        <dbReference type="ARBA" id="ARBA00022853"/>
    </source>
</evidence>
<feature type="compositionally biased region" description="Polar residues" evidence="6">
    <location>
        <begin position="500"/>
        <end position="515"/>
    </location>
</feature>
<evidence type="ECO:0000256" key="6">
    <source>
        <dbReference type="SAM" id="MobiDB-lite"/>
    </source>
</evidence>
<keyword evidence="4" id="KW-0804">Transcription</keyword>
<dbReference type="GO" id="GO:0006338">
    <property type="term" value="P:chromatin remodeling"/>
    <property type="evidence" value="ECO:0007669"/>
    <property type="project" value="InterPro"/>
</dbReference>
<dbReference type="GO" id="GO:0003677">
    <property type="term" value="F:DNA binding"/>
    <property type="evidence" value="ECO:0007669"/>
    <property type="project" value="UniProtKB-KW"/>
</dbReference>
<dbReference type="Proteomes" id="UP000186804">
    <property type="component" value="Unassembled WGS sequence"/>
</dbReference>
<evidence type="ECO:0000313" key="9">
    <source>
        <dbReference type="Proteomes" id="UP000186804"/>
    </source>
</evidence>
<dbReference type="GO" id="GO:0000122">
    <property type="term" value="P:negative regulation of transcription by RNA polymerase II"/>
    <property type="evidence" value="ECO:0007669"/>
    <property type="project" value="TreeGrafter"/>
</dbReference>
<keyword evidence="3" id="KW-0805">Transcription regulation</keyword>
<gene>
    <name evidence="8" type="ORF">cand_036520</name>
</gene>
<keyword evidence="8" id="KW-0238">DNA-binding</keyword>
<name>A0A1J4MY57_9CRYT</name>
<dbReference type="GO" id="GO:0006281">
    <property type="term" value="P:DNA repair"/>
    <property type="evidence" value="ECO:0007669"/>
    <property type="project" value="InterPro"/>
</dbReference>
<sequence>MSSVVKDMLGISPNLKMVSLMKEKLKYDTSSLRNTKKDKNSKNSMVSIPIQAFSATNLANKKSTRWKWATFSNPARYDQLSLKHWVKVTSENLPNIESNTNLNLDDSAKTLSNRETVNNSQSKILINNSASKDSTITQSNCTNDNAGQYFFSKFNKHVTVYSYQPEQYTKFIKDLDNDWTEEDTSILFNLCRDFDLRFIIIHDRYNPPSGRQRTLEQLKLRYYSVSRKLVEVNFDMKRRALGNSPDPALLTALKEERSRHPYIRFMYNFEADKNRRHFLSSSWKEVGIKKEERILLEDIQLRAQNSNNRKATQNTQTIGNLLDLGNVEDEEESVLNQIKSIGSFGMKKSGVTTAGTLCYQHTSALPRKHSSEIEGFLRHFKLDTYPLPYLDSTIAEQYVAVRCDLAILFSVRKKLQRLNSLKNAWQEKLRNATLHSDEQGISQIGEVDEKGRFTSQTTRNATYSSVGVSPSTTTTPRSISYKTKTKTSRIIQDENMLSPVPSSATLSTSGQTFSHSVDPLRRDTESSDKPKKRSKVHISKQHTSSETINEQIGSTQITIGQSTQTAALTVNNDGASHYLISSESSDNFRNI</sequence>
<dbReference type="InterPro" id="IPR032563">
    <property type="entry name" value="DAMP1_SANT-like"/>
</dbReference>
<keyword evidence="9" id="KW-1185">Reference proteome</keyword>
<dbReference type="GeneID" id="92367836"/>
<protein>
    <submittedName>
        <fullName evidence="8">MYB-like DNA-binding domain-containing protein</fullName>
    </submittedName>
</protein>
<dbReference type="VEuPathDB" id="CryptoDB:cand_036520"/>
<feature type="compositionally biased region" description="Polar residues" evidence="6">
    <location>
        <begin position="541"/>
        <end position="550"/>
    </location>
</feature>
<dbReference type="Pfam" id="PF16282">
    <property type="entry name" value="SANT_DAMP1_like"/>
    <property type="match status" value="1"/>
</dbReference>
<organism evidence="8 9">
    <name type="scientific">Cryptosporidium andersoni</name>
    <dbReference type="NCBI Taxonomy" id="117008"/>
    <lineage>
        <taxon>Eukaryota</taxon>
        <taxon>Sar</taxon>
        <taxon>Alveolata</taxon>
        <taxon>Apicomplexa</taxon>
        <taxon>Conoidasida</taxon>
        <taxon>Coccidia</taxon>
        <taxon>Eucoccidiorida</taxon>
        <taxon>Eimeriorina</taxon>
        <taxon>Cryptosporidiidae</taxon>
        <taxon>Cryptosporidium</taxon>
    </lineage>
</organism>
<evidence type="ECO:0000256" key="1">
    <source>
        <dbReference type="ARBA" id="ARBA00004123"/>
    </source>
</evidence>
<feature type="region of interest" description="Disordered" evidence="6">
    <location>
        <begin position="449"/>
        <end position="550"/>
    </location>
</feature>
<dbReference type="PANTHER" id="PTHR12855">
    <property type="entry name" value="DNA METHYLTRANSFERASE 1-ASSOCIATED PROTEIN 1 FAMILY MEMBER"/>
    <property type="match status" value="1"/>
</dbReference>
<reference evidence="8 9" key="1">
    <citation type="submission" date="2016-10" db="EMBL/GenBank/DDBJ databases">
        <title>Reductive evolution of mitochondrial metabolism and differential evolution of invasion-related proteins in Cryptosporidium.</title>
        <authorList>
            <person name="Liu S."/>
            <person name="Roellig D.M."/>
            <person name="Guo Y."/>
            <person name="Li N."/>
            <person name="Frace M.A."/>
            <person name="Tang K."/>
            <person name="Zhang L."/>
            <person name="Feng Y."/>
            <person name="Xiao L."/>
        </authorList>
    </citation>
    <scope>NUCLEOTIDE SEQUENCE [LARGE SCALE GENOMIC DNA]</scope>
    <source>
        <strain evidence="8">30847</strain>
    </source>
</reference>
<accession>A0A1J4MY57</accession>
<feature type="compositionally biased region" description="Basic and acidic residues" evidence="6">
    <location>
        <begin position="518"/>
        <end position="529"/>
    </location>
</feature>
<feature type="domain" description="DAMP1 SANT/Myb-like" evidence="7">
    <location>
        <begin position="149"/>
        <end position="230"/>
    </location>
</feature>
<dbReference type="GO" id="GO:0003714">
    <property type="term" value="F:transcription corepressor activity"/>
    <property type="evidence" value="ECO:0007669"/>
    <property type="project" value="TreeGrafter"/>
</dbReference>
<dbReference type="RefSeq" id="XP_067069850.1">
    <property type="nucleotide sequence ID" value="XM_067213877.1"/>
</dbReference>
<proteinExistence type="predicted"/>
<comment type="caution">
    <text evidence="8">The sequence shown here is derived from an EMBL/GenBank/DDBJ whole genome shotgun (WGS) entry which is preliminary data.</text>
</comment>
<dbReference type="PANTHER" id="PTHR12855:SF10">
    <property type="entry name" value="DNA METHYLTRANSFERASE 1-ASSOCIATED PROTEIN 1"/>
    <property type="match status" value="1"/>
</dbReference>
<dbReference type="InterPro" id="IPR027109">
    <property type="entry name" value="Swc4/Dmap1"/>
</dbReference>
<evidence type="ECO:0000256" key="4">
    <source>
        <dbReference type="ARBA" id="ARBA00023163"/>
    </source>
</evidence>
<evidence type="ECO:0000256" key="5">
    <source>
        <dbReference type="ARBA" id="ARBA00023242"/>
    </source>
</evidence>
<comment type="subcellular location">
    <subcellularLocation>
        <location evidence="1">Nucleus</location>
    </subcellularLocation>
</comment>
<dbReference type="EMBL" id="LRBS01000010">
    <property type="protein sequence ID" value="OII78004.1"/>
    <property type="molecule type" value="Genomic_DNA"/>
</dbReference>
<dbReference type="AlphaFoldDB" id="A0A1J4MY57"/>
<dbReference type="Gene3D" id="1.10.10.60">
    <property type="entry name" value="Homeodomain-like"/>
    <property type="match status" value="1"/>
</dbReference>
<dbReference type="GO" id="GO:0000812">
    <property type="term" value="C:Swr1 complex"/>
    <property type="evidence" value="ECO:0007669"/>
    <property type="project" value="TreeGrafter"/>
</dbReference>
<dbReference type="OrthoDB" id="19740at2759"/>
<evidence type="ECO:0000313" key="8">
    <source>
        <dbReference type="EMBL" id="OII78004.1"/>
    </source>
</evidence>